<dbReference type="EMBL" id="CAJFDI010000005">
    <property type="protein sequence ID" value="CAD5233234.1"/>
    <property type="molecule type" value="Genomic_DNA"/>
</dbReference>
<gene>
    <name evidence="1" type="ORF">BXYJ_LOCUS13325</name>
</gene>
<keyword evidence="2" id="KW-1185">Reference proteome</keyword>
<dbReference type="Proteomes" id="UP000582659">
    <property type="component" value="Unassembled WGS sequence"/>
</dbReference>
<reference evidence="1" key="1">
    <citation type="submission" date="2020-09" db="EMBL/GenBank/DDBJ databases">
        <authorList>
            <person name="Kikuchi T."/>
        </authorList>
    </citation>
    <scope>NUCLEOTIDE SEQUENCE</scope>
    <source>
        <strain evidence="1">Ka4C1</strain>
    </source>
</reference>
<dbReference type="AlphaFoldDB" id="A0A811LYR2"/>
<protein>
    <submittedName>
        <fullName evidence="1">(pine wood nematode) hypothetical protein</fullName>
    </submittedName>
</protein>
<evidence type="ECO:0000313" key="1">
    <source>
        <dbReference type="EMBL" id="CAD5233234.1"/>
    </source>
</evidence>
<comment type="caution">
    <text evidence="1">The sequence shown here is derived from an EMBL/GenBank/DDBJ whole genome shotgun (WGS) entry which is preliminary data.</text>
</comment>
<evidence type="ECO:0000313" key="2">
    <source>
        <dbReference type="Proteomes" id="UP000659654"/>
    </source>
</evidence>
<proteinExistence type="predicted"/>
<name>A0A811LYR2_BURXY</name>
<organism evidence="1 2">
    <name type="scientific">Bursaphelenchus xylophilus</name>
    <name type="common">Pinewood nematode worm</name>
    <name type="synonym">Aphelenchoides xylophilus</name>
    <dbReference type="NCBI Taxonomy" id="6326"/>
    <lineage>
        <taxon>Eukaryota</taxon>
        <taxon>Metazoa</taxon>
        <taxon>Ecdysozoa</taxon>
        <taxon>Nematoda</taxon>
        <taxon>Chromadorea</taxon>
        <taxon>Rhabditida</taxon>
        <taxon>Tylenchina</taxon>
        <taxon>Tylenchomorpha</taxon>
        <taxon>Aphelenchoidea</taxon>
        <taxon>Aphelenchoididae</taxon>
        <taxon>Bursaphelenchus</taxon>
    </lineage>
</organism>
<dbReference type="EMBL" id="CAJFCV020000005">
    <property type="protein sequence ID" value="CAG9126956.1"/>
    <property type="molecule type" value="Genomic_DNA"/>
</dbReference>
<dbReference type="Proteomes" id="UP000659654">
    <property type="component" value="Unassembled WGS sequence"/>
</dbReference>
<sequence>MIAAPPPETESSASSAATHDFLFKLLIIGDSGAILAFHNLIHYFPPNLPLLANGNALLCVSSAHLPEKLDQLLQHAESSAHSFHNDVDDISELQRSVAKRRNCMLRRSQRKRRHSSRELKLKSERLLNADDNGGVDIEEGKETYFLEQKDIVNTVDTAAAQKALRWTWIPWRTKAKYPKWSASSSCRP</sequence>
<accession>A0A811LYR2</accession>